<dbReference type="Proteomes" id="UP000293483">
    <property type="component" value="Unassembled WGS sequence"/>
</dbReference>
<organism evidence="1 2">
    <name type="scientific">Acinetobacter bouvetii</name>
    <dbReference type="NCBI Taxonomy" id="202951"/>
    <lineage>
        <taxon>Bacteria</taxon>
        <taxon>Pseudomonadati</taxon>
        <taxon>Pseudomonadota</taxon>
        <taxon>Gammaproteobacteria</taxon>
        <taxon>Moraxellales</taxon>
        <taxon>Moraxellaceae</taxon>
        <taxon>Acinetobacter</taxon>
    </lineage>
</organism>
<name>A0A4Q7AKQ7_9GAMM</name>
<evidence type="ECO:0000313" key="2">
    <source>
        <dbReference type="Proteomes" id="UP000293483"/>
    </source>
</evidence>
<comment type="caution">
    <text evidence="1">The sequence shown here is derived from an EMBL/GenBank/DDBJ whole genome shotgun (WGS) entry which is preliminary data.</text>
</comment>
<protein>
    <submittedName>
        <fullName evidence="1">Uncharacterized protein</fullName>
    </submittedName>
</protein>
<reference evidence="1 2" key="1">
    <citation type="submission" date="2019-02" db="EMBL/GenBank/DDBJ databases">
        <title>The Batch Genome Submission of Acinetobacter spp. strains.</title>
        <authorList>
            <person name="Qin J."/>
            <person name="Hu Y."/>
            <person name="Ye H."/>
            <person name="Wei L."/>
            <person name="Feng Y."/>
            <person name="Zong Z."/>
        </authorList>
    </citation>
    <scope>NUCLEOTIDE SEQUENCE [LARGE SCALE GENOMIC DNA]</scope>
    <source>
        <strain evidence="1 2">WCHABo060081</strain>
    </source>
</reference>
<dbReference type="RefSeq" id="WP_130149035.1">
    <property type="nucleotide sequence ID" value="NZ_SGSU01000063.1"/>
</dbReference>
<dbReference type="AlphaFoldDB" id="A0A4Q7AKQ7"/>
<proteinExistence type="predicted"/>
<sequence>MNAILWDGESIFPEKVELFKKFLKKYLKSLDGAELLEGKPFHYDLENDEFLNSEIQEYYHLWSIA</sequence>
<gene>
    <name evidence="1" type="ORF">EXE25_19215</name>
</gene>
<dbReference type="EMBL" id="SGSU01000063">
    <property type="protein sequence ID" value="RZG63431.1"/>
    <property type="molecule type" value="Genomic_DNA"/>
</dbReference>
<evidence type="ECO:0000313" key="1">
    <source>
        <dbReference type="EMBL" id="RZG63431.1"/>
    </source>
</evidence>
<accession>A0A4Q7AKQ7</accession>